<feature type="compositionally biased region" description="Basic and acidic residues" evidence="1">
    <location>
        <begin position="1"/>
        <end position="14"/>
    </location>
</feature>
<protein>
    <submittedName>
        <fullName evidence="2">Uncharacterized protein</fullName>
    </submittedName>
</protein>
<gene>
    <name evidence="2" type="ORF">WMY93_013183</name>
</gene>
<dbReference type="AlphaFoldDB" id="A0AAW0P3A7"/>
<organism evidence="2 3">
    <name type="scientific">Mugilogobius chulae</name>
    <name type="common">yellowstripe goby</name>
    <dbReference type="NCBI Taxonomy" id="88201"/>
    <lineage>
        <taxon>Eukaryota</taxon>
        <taxon>Metazoa</taxon>
        <taxon>Chordata</taxon>
        <taxon>Craniata</taxon>
        <taxon>Vertebrata</taxon>
        <taxon>Euteleostomi</taxon>
        <taxon>Actinopterygii</taxon>
        <taxon>Neopterygii</taxon>
        <taxon>Teleostei</taxon>
        <taxon>Neoteleostei</taxon>
        <taxon>Acanthomorphata</taxon>
        <taxon>Gobiaria</taxon>
        <taxon>Gobiiformes</taxon>
        <taxon>Gobioidei</taxon>
        <taxon>Gobiidae</taxon>
        <taxon>Gobionellinae</taxon>
        <taxon>Mugilogobius</taxon>
    </lineage>
</organism>
<feature type="compositionally biased region" description="Basic and acidic residues" evidence="1">
    <location>
        <begin position="48"/>
        <end position="64"/>
    </location>
</feature>
<feature type="region of interest" description="Disordered" evidence="1">
    <location>
        <begin position="1"/>
        <end position="82"/>
    </location>
</feature>
<evidence type="ECO:0000256" key="1">
    <source>
        <dbReference type="SAM" id="MobiDB-lite"/>
    </source>
</evidence>
<reference evidence="3" key="1">
    <citation type="submission" date="2024-04" db="EMBL/GenBank/DDBJ databases">
        <title>Salinicola lusitanus LLJ914,a marine bacterium isolated from the Okinawa Trough.</title>
        <authorList>
            <person name="Li J."/>
        </authorList>
    </citation>
    <scope>NUCLEOTIDE SEQUENCE [LARGE SCALE GENOMIC DNA]</scope>
</reference>
<evidence type="ECO:0000313" key="3">
    <source>
        <dbReference type="Proteomes" id="UP001460270"/>
    </source>
</evidence>
<dbReference type="InterPro" id="IPR029034">
    <property type="entry name" value="Cystine-knot_cytokine"/>
</dbReference>
<dbReference type="Gene3D" id="2.10.90.10">
    <property type="entry name" value="Cystine-knot cytokines"/>
    <property type="match status" value="1"/>
</dbReference>
<proteinExistence type="predicted"/>
<dbReference type="Proteomes" id="UP001460270">
    <property type="component" value="Unassembled WGS sequence"/>
</dbReference>
<comment type="caution">
    <text evidence="2">The sequence shown here is derived from an EMBL/GenBank/DDBJ whole genome shotgun (WGS) entry which is preliminary data.</text>
</comment>
<keyword evidence="3" id="KW-1185">Reference proteome</keyword>
<name>A0AAW0P3A7_9GOBI</name>
<dbReference type="SUPFAM" id="SSF57501">
    <property type="entry name" value="Cystine-knot cytokines"/>
    <property type="match status" value="1"/>
</dbReference>
<feature type="compositionally biased region" description="Gly residues" evidence="1">
    <location>
        <begin position="24"/>
        <end position="39"/>
    </location>
</feature>
<accession>A0AAW0P3A7</accession>
<dbReference type="EMBL" id="JBBPFD010000009">
    <property type="protein sequence ID" value="KAK7912972.1"/>
    <property type="molecule type" value="Genomic_DNA"/>
</dbReference>
<evidence type="ECO:0000313" key="2">
    <source>
        <dbReference type="EMBL" id="KAK7912972.1"/>
    </source>
</evidence>
<sequence>MYHSSDSRELRPAEDAAGCHGDGDGAGCHGDCDGPGGGEVRPDPVPPGEREHGGGELRREDRSAHHGLRRPLLPPVPVPNLDEFTQSRNYELGPHFSSCSEVGPGLHGLHRRSGTGGVRGDWHYEELLIQDCPMPVAFLRARSCSCGLCSTQQTDCEPFSRDLPPAWPSELTSINKYEQTGIGLCFQEGYRLEQCFSVRGKLSSAFDPSFNASGASPQEQ</sequence>